<keyword evidence="5" id="KW-0325">Glycoprotein</keyword>
<dbReference type="InterPro" id="IPR013057">
    <property type="entry name" value="AA_transpt_TM"/>
</dbReference>
<comment type="caution">
    <text evidence="9">The sequence shown here is derived from an EMBL/GenBank/DDBJ whole genome shotgun (WGS) entry which is preliminary data.</text>
</comment>
<dbReference type="PANTHER" id="PTHR16189:SF0">
    <property type="entry name" value="TRANSMEMBRANE PROTEIN 104"/>
    <property type="match status" value="1"/>
</dbReference>
<evidence type="ECO:0000256" key="5">
    <source>
        <dbReference type="ARBA" id="ARBA00023180"/>
    </source>
</evidence>
<evidence type="ECO:0000256" key="2">
    <source>
        <dbReference type="ARBA" id="ARBA00022692"/>
    </source>
</evidence>
<dbReference type="Proteomes" id="UP001329430">
    <property type="component" value="Chromosome 6"/>
</dbReference>
<dbReference type="PANTHER" id="PTHR16189">
    <property type="entry name" value="TRANSMEMBRANE PROTEIN 104-RELATED"/>
    <property type="match status" value="1"/>
</dbReference>
<feature type="transmembrane region" description="Helical" evidence="7">
    <location>
        <begin position="192"/>
        <end position="212"/>
    </location>
</feature>
<keyword evidence="2 7" id="KW-0812">Transmembrane</keyword>
<organism evidence="9 10">
    <name type="scientific">Pyrocoelia pectoralis</name>
    <dbReference type="NCBI Taxonomy" id="417401"/>
    <lineage>
        <taxon>Eukaryota</taxon>
        <taxon>Metazoa</taxon>
        <taxon>Ecdysozoa</taxon>
        <taxon>Arthropoda</taxon>
        <taxon>Hexapoda</taxon>
        <taxon>Insecta</taxon>
        <taxon>Pterygota</taxon>
        <taxon>Neoptera</taxon>
        <taxon>Endopterygota</taxon>
        <taxon>Coleoptera</taxon>
        <taxon>Polyphaga</taxon>
        <taxon>Elateriformia</taxon>
        <taxon>Elateroidea</taxon>
        <taxon>Lampyridae</taxon>
        <taxon>Lampyrinae</taxon>
        <taxon>Pyrocoelia</taxon>
    </lineage>
</organism>
<name>A0AAN7ZE16_9COLE</name>
<evidence type="ECO:0000256" key="7">
    <source>
        <dbReference type="SAM" id="Phobius"/>
    </source>
</evidence>
<dbReference type="Pfam" id="PF01490">
    <property type="entry name" value="Aa_trans"/>
    <property type="match status" value="1"/>
</dbReference>
<comment type="similarity">
    <text evidence="6">Belongs to the TMEM104 family.</text>
</comment>
<evidence type="ECO:0000256" key="3">
    <source>
        <dbReference type="ARBA" id="ARBA00022989"/>
    </source>
</evidence>
<feature type="transmembrane region" description="Helical" evidence="7">
    <location>
        <begin position="41"/>
        <end position="63"/>
    </location>
</feature>
<feature type="domain" description="Amino acid transporter transmembrane" evidence="8">
    <location>
        <begin position="123"/>
        <end position="467"/>
    </location>
</feature>
<feature type="transmembrane region" description="Helical" evidence="7">
    <location>
        <begin position="342"/>
        <end position="363"/>
    </location>
</feature>
<dbReference type="GO" id="GO:0016020">
    <property type="term" value="C:membrane"/>
    <property type="evidence" value="ECO:0007669"/>
    <property type="project" value="UniProtKB-SubCell"/>
</dbReference>
<accession>A0AAN7ZE16</accession>
<keyword evidence="3 7" id="KW-1133">Transmembrane helix</keyword>
<keyword evidence="10" id="KW-1185">Reference proteome</keyword>
<protein>
    <recommendedName>
        <fullName evidence="8">Amino acid transporter transmembrane domain-containing protein</fullName>
    </recommendedName>
</protein>
<evidence type="ECO:0000256" key="6">
    <source>
        <dbReference type="ARBA" id="ARBA00038166"/>
    </source>
</evidence>
<feature type="transmembrane region" description="Helical" evidence="7">
    <location>
        <begin position="224"/>
        <end position="244"/>
    </location>
</feature>
<proteinExistence type="inferred from homology"/>
<feature type="transmembrane region" description="Helical" evidence="7">
    <location>
        <begin position="256"/>
        <end position="275"/>
    </location>
</feature>
<feature type="transmembrane region" description="Helical" evidence="7">
    <location>
        <begin position="136"/>
        <end position="154"/>
    </location>
</feature>
<feature type="transmembrane region" description="Helical" evidence="7">
    <location>
        <begin position="456"/>
        <end position="478"/>
    </location>
</feature>
<feature type="transmembrane region" description="Helical" evidence="7">
    <location>
        <begin position="383"/>
        <end position="404"/>
    </location>
</feature>
<evidence type="ECO:0000259" key="8">
    <source>
        <dbReference type="Pfam" id="PF01490"/>
    </source>
</evidence>
<feature type="transmembrane region" description="Helical" evidence="7">
    <location>
        <begin position="410"/>
        <end position="435"/>
    </location>
</feature>
<evidence type="ECO:0000256" key="4">
    <source>
        <dbReference type="ARBA" id="ARBA00023136"/>
    </source>
</evidence>
<feature type="transmembrane region" description="Helical" evidence="7">
    <location>
        <begin position="296"/>
        <end position="318"/>
    </location>
</feature>
<evidence type="ECO:0000256" key="1">
    <source>
        <dbReference type="ARBA" id="ARBA00004141"/>
    </source>
</evidence>
<comment type="subcellular location">
    <subcellularLocation>
        <location evidence="1">Membrane</location>
        <topology evidence="1">Multi-pass membrane protein</topology>
    </subcellularLocation>
</comment>
<evidence type="ECO:0000313" key="10">
    <source>
        <dbReference type="Proteomes" id="UP001329430"/>
    </source>
</evidence>
<gene>
    <name evidence="9" type="ORF">RI129_008817</name>
</gene>
<evidence type="ECO:0000313" key="9">
    <source>
        <dbReference type="EMBL" id="KAK5642650.1"/>
    </source>
</evidence>
<dbReference type="EMBL" id="JAVRBK010000006">
    <property type="protein sequence ID" value="KAK5642650.1"/>
    <property type="molecule type" value="Genomic_DNA"/>
</dbReference>
<sequence>MPQDLRPRERYSSWVGLIYVFNLIVGTGALTLPAVFAGAGWLFSTIFLISFAFFGFVTVTFIIESIACANATICWNRIQSHRVDGESEVFDDCSTDENINENTAMINQIPSRYYSLREKVELGEMTGLFFNKVGRALFYICLCVYLYGDLAIYITAISKTMCDIICNTTETVQLDNYNVPCWYKSSLDKMTVYRIFVTLFVILVGPFSYLNVEKTKYLQILTSSMRWIAFTIMITIAIAEMIQYKPQGSPPLINFSGTPALIGASIYSFMSHHSLPGIINPFSRKRFILRQLALDYFLICTFYILLSMSGAFAFSYIFDLYTLNFVPSNLNVGGIFMEGVEYYLGLFPVFTLSTSFPIIAITLQNNLKALFLDVQVLERYNFIVRRLTFPTLAIVPPIIVGLLTHNVGTLVAFTGSFGGVCIQYIIPVALVWAARRYCASHIQTSAINYFQSPFKHVAWLIVVLLWSTFCVVLVTINLQK</sequence>
<feature type="transmembrane region" description="Helical" evidence="7">
    <location>
        <begin position="12"/>
        <end position="35"/>
    </location>
</feature>
<keyword evidence="4 7" id="KW-0472">Membrane</keyword>
<reference evidence="9 10" key="1">
    <citation type="journal article" date="2024" name="Insects">
        <title>An Improved Chromosome-Level Genome Assembly of the Firefly Pyrocoelia pectoralis.</title>
        <authorList>
            <person name="Fu X."/>
            <person name="Meyer-Rochow V.B."/>
            <person name="Ballantyne L."/>
            <person name="Zhu X."/>
        </authorList>
    </citation>
    <scope>NUCLEOTIDE SEQUENCE [LARGE SCALE GENOMIC DNA]</scope>
    <source>
        <strain evidence="9">XCY_ONT2</strain>
    </source>
</reference>
<dbReference type="AlphaFoldDB" id="A0AAN7ZE16"/>